<gene>
    <name evidence="9" type="ORF">NSE01_32230</name>
</gene>
<protein>
    <recommendedName>
        <fullName evidence="8">Guanylate cyclase domain-containing protein</fullName>
    </recommendedName>
</protein>
<keyword evidence="2 7" id="KW-0812">Transmembrane</keyword>
<evidence type="ECO:0000256" key="4">
    <source>
        <dbReference type="ARBA" id="ARBA00022989"/>
    </source>
</evidence>
<dbReference type="PANTHER" id="PTHR11920:SF335">
    <property type="entry name" value="GUANYLATE CYCLASE"/>
    <property type="match status" value="1"/>
</dbReference>
<keyword evidence="5 7" id="KW-0472">Membrane</keyword>
<dbReference type="SMART" id="SM00044">
    <property type="entry name" value="CYCc"/>
    <property type="match status" value="1"/>
</dbReference>
<dbReference type="GO" id="GO:0000166">
    <property type="term" value="F:nucleotide binding"/>
    <property type="evidence" value="ECO:0007669"/>
    <property type="project" value="UniProtKB-KW"/>
</dbReference>
<evidence type="ECO:0000256" key="7">
    <source>
        <dbReference type="SAM" id="Phobius"/>
    </source>
</evidence>
<name>A0A512ANY4_9SPHN</name>
<keyword evidence="4 7" id="KW-1133">Transmembrane helix</keyword>
<dbReference type="InterPro" id="IPR029787">
    <property type="entry name" value="Nucleotide_cyclase"/>
</dbReference>
<dbReference type="PANTHER" id="PTHR11920">
    <property type="entry name" value="GUANYLYL CYCLASE"/>
    <property type="match status" value="1"/>
</dbReference>
<evidence type="ECO:0000256" key="3">
    <source>
        <dbReference type="ARBA" id="ARBA00022741"/>
    </source>
</evidence>
<sequence length="435" mass="46254">MGDESKSAIAMSRPGLFSRFADDATERRYSERARTLRLPFVRLYGVIFMVVALAYSIVNPMFLAPTDNAQLAILLGLALLACGAYIGVTFWDGYIRYALIDFIALLTISLLVGKINVVLFEHLSSLDATLHAVGTVNRLIITAFAAVTLAGRPRMFIAWLSFDALVWFAQISSGQPHLSAVVYAVLSFSSGAVVMMAINLAVGRTSRAAFQLADSLDAERERNEELVLNMLPPAAVNRIRSGLLVADSYADASVIFIDMVGFSTLAKRVSPGHLVELLNAFFNHADACARQFGVEKVKTVGDAYLAIAGGNVPSGNSADAAIAFARAVIAGVAEMGRGAGMEVALRAGIHSGPVVGGVIGETRMAYDYWGDTVNIAARLDGTAPVNGIAVSEITWLRARDREGFGAPVTIALKGVGDVLVYHMQPPIGGQVEQAA</sequence>
<dbReference type="GO" id="GO:0016020">
    <property type="term" value="C:membrane"/>
    <property type="evidence" value="ECO:0007669"/>
    <property type="project" value="UniProtKB-SubCell"/>
</dbReference>
<dbReference type="EMBL" id="BJYR01000021">
    <property type="protein sequence ID" value="GEO01391.1"/>
    <property type="molecule type" value="Genomic_DNA"/>
</dbReference>
<dbReference type="SUPFAM" id="SSF55073">
    <property type="entry name" value="Nucleotide cyclase"/>
    <property type="match status" value="1"/>
</dbReference>
<keyword evidence="6" id="KW-0456">Lyase</keyword>
<dbReference type="CDD" id="cd07302">
    <property type="entry name" value="CHD"/>
    <property type="match status" value="1"/>
</dbReference>
<dbReference type="AlphaFoldDB" id="A0A512ANY4"/>
<proteinExistence type="predicted"/>
<evidence type="ECO:0000259" key="8">
    <source>
        <dbReference type="PROSITE" id="PS50125"/>
    </source>
</evidence>
<evidence type="ECO:0000256" key="1">
    <source>
        <dbReference type="ARBA" id="ARBA00004370"/>
    </source>
</evidence>
<dbReference type="Pfam" id="PF00211">
    <property type="entry name" value="Guanylate_cyc"/>
    <property type="match status" value="1"/>
</dbReference>
<dbReference type="RefSeq" id="WP_147160707.1">
    <property type="nucleotide sequence ID" value="NZ_BJYR01000021.1"/>
</dbReference>
<accession>A0A512ANY4</accession>
<evidence type="ECO:0000256" key="2">
    <source>
        <dbReference type="ARBA" id="ARBA00022692"/>
    </source>
</evidence>
<feature type="transmembrane region" description="Helical" evidence="7">
    <location>
        <begin position="98"/>
        <end position="117"/>
    </location>
</feature>
<dbReference type="OrthoDB" id="315417at2"/>
<keyword evidence="10" id="KW-1185">Reference proteome</keyword>
<comment type="caution">
    <text evidence="9">The sequence shown here is derived from an EMBL/GenBank/DDBJ whole genome shotgun (WGS) entry which is preliminary data.</text>
</comment>
<evidence type="ECO:0000313" key="9">
    <source>
        <dbReference type="EMBL" id="GEO01391.1"/>
    </source>
</evidence>
<reference evidence="9 10" key="1">
    <citation type="submission" date="2019-07" db="EMBL/GenBank/DDBJ databases">
        <title>Whole genome shotgun sequence of Novosphingobium sediminis NBRC 106119.</title>
        <authorList>
            <person name="Hosoyama A."/>
            <person name="Uohara A."/>
            <person name="Ohji S."/>
            <person name="Ichikawa N."/>
        </authorList>
    </citation>
    <scope>NUCLEOTIDE SEQUENCE [LARGE SCALE GENOMIC DNA]</scope>
    <source>
        <strain evidence="9 10">NBRC 106119</strain>
    </source>
</reference>
<dbReference type="Proteomes" id="UP000321464">
    <property type="component" value="Unassembled WGS sequence"/>
</dbReference>
<dbReference type="GO" id="GO:0009190">
    <property type="term" value="P:cyclic nucleotide biosynthetic process"/>
    <property type="evidence" value="ECO:0007669"/>
    <property type="project" value="InterPro"/>
</dbReference>
<feature type="transmembrane region" description="Helical" evidence="7">
    <location>
        <begin position="40"/>
        <end position="58"/>
    </location>
</feature>
<dbReference type="GO" id="GO:0035556">
    <property type="term" value="P:intracellular signal transduction"/>
    <property type="evidence" value="ECO:0007669"/>
    <property type="project" value="InterPro"/>
</dbReference>
<feature type="transmembrane region" description="Helical" evidence="7">
    <location>
        <begin position="70"/>
        <end position="91"/>
    </location>
</feature>
<feature type="domain" description="Guanylate cyclase" evidence="8">
    <location>
        <begin position="253"/>
        <end position="380"/>
    </location>
</feature>
<dbReference type="GO" id="GO:0004016">
    <property type="term" value="F:adenylate cyclase activity"/>
    <property type="evidence" value="ECO:0007669"/>
    <property type="project" value="UniProtKB-ARBA"/>
</dbReference>
<feature type="transmembrane region" description="Helical" evidence="7">
    <location>
        <begin position="129"/>
        <end position="149"/>
    </location>
</feature>
<comment type="subcellular location">
    <subcellularLocation>
        <location evidence="1">Membrane</location>
    </subcellularLocation>
</comment>
<dbReference type="InterPro" id="IPR001054">
    <property type="entry name" value="A/G_cyclase"/>
</dbReference>
<feature type="transmembrane region" description="Helical" evidence="7">
    <location>
        <begin position="156"/>
        <end position="174"/>
    </location>
</feature>
<feature type="transmembrane region" description="Helical" evidence="7">
    <location>
        <begin position="180"/>
        <end position="202"/>
    </location>
</feature>
<dbReference type="Gene3D" id="3.30.70.1230">
    <property type="entry name" value="Nucleotide cyclase"/>
    <property type="match status" value="1"/>
</dbReference>
<evidence type="ECO:0000256" key="6">
    <source>
        <dbReference type="ARBA" id="ARBA00023239"/>
    </source>
</evidence>
<evidence type="ECO:0000313" key="10">
    <source>
        <dbReference type="Proteomes" id="UP000321464"/>
    </source>
</evidence>
<evidence type="ECO:0000256" key="5">
    <source>
        <dbReference type="ARBA" id="ARBA00023136"/>
    </source>
</evidence>
<organism evidence="9 10">
    <name type="scientific">Novosphingobium sediminis</name>
    <dbReference type="NCBI Taxonomy" id="707214"/>
    <lineage>
        <taxon>Bacteria</taxon>
        <taxon>Pseudomonadati</taxon>
        <taxon>Pseudomonadota</taxon>
        <taxon>Alphaproteobacteria</taxon>
        <taxon>Sphingomonadales</taxon>
        <taxon>Sphingomonadaceae</taxon>
        <taxon>Novosphingobium</taxon>
    </lineage>
</organism>
<dbReference type="PROSITE" id="PS50125">
    <property type="entry name" value="GUANYLATE_CYCLASE_2"/>
    <property type="match status" value="1"/>
</dbReference>
<dbReference type="InterPro" id="IPR050401">
    <property type="entry name" value="Cyclic_nucleotide_synthase"/>
</dbReference>
<keyword evidence="3" id="KW-0547">Nucleotide-binding</keyword>